<protein>
    <submittedName>
        <fullName evidence="1">Uncharacterized protein</fullName>
    </submittedName>
</protein>
<gene>
    <name evidence="1" type="ORF">QG37_04495</name>
</gene>
<reference evidence="2" key="1">
    <citation type="journal article" date="2015" name="BMC Genomics">
        <title>Draft genome of a commonly misdiagnosed multidrug resistant pathogen Candida auris.</title>
        <authorList>
            <person name="Chatterjee S."/>
            <person name="Alampalli S.V."/>
            <person name="Nageshan R.K."/>
            <person name="Chettiar S.T."/>
            <person name="Joshi S."/>
            <person name="Tatu U.S."/>
        </authorList>
    </citation>
    <scope>NUCLEOTIDE SEQUENCE [LARGE SCALE GENOMIC DNA]</scope>
    <source>
        <strain evidence="2">6684</strain>
    </source>
</reference>
<dbReference type="VEuPathDB" id="FungiDB:QG37_04495"/>
<comment type="caution">
    <text evidence="1">The sequence shown here is derived from an EMBL/GenBank/DDBJ whole genome shotgun (WGS) entry which is preliminary data.</text>
</comment>
<dbReference type="AlphaFoldDB" id="A0A0L0NX93"/>
<evidence type="ECO:0000313" key="1">
    <source>
        <dbReference type="EMBL" id="KND98598.1"/>
    </source>
</evidence>
<evidence type="ECO:0000313" key="2">
    <source>
        <dbReference type="Proteomes" id="UP000037122"/>
    </source>
</evidence>
<accession>A0A0L0NX93</accession>
<sequence>MWKQGRLTEKLLLVANVWLRKRSGQMGYREGERSWEDFMDFVW</sequence>
<organism evidence="1 2">
    <name type="scientific">Candidozyma auris</name>
    <name type="common">Yeast</name>
    <name type="synonym">Candida auris</name>
    <dbReference type="NCBI Taxonomy" id="498019"/>
    <lineage>
        <taxon>Eukaryota</taxon>
        <taxon>Fungi</taxon>
        <taxon>Dikarya</taxon>
        <taxon>Ascomycota</taxon>
        <taxon>Saccharomycotina</taxon>
        <taxon>Pichiomycetes</taxon>
        <taxon>Metschnikowiaceae</taxon>
        <taxon>Candidozyma</taxon>
    </lineage>
</organism>
<name>A0A0L0NX93_CANAR</name>
<dbReference type="Proteomes" id="UP000037122">
    <property type="component" value="Unassembled WGS sequence"/>
</dbReference>
<proteinExistence type="predicted"/>
<dbReference type="EMBL" id="LGST01000031">
    <property type="protein sequence ID" value="KND98598.1"/>
    <property type="molecule type" value="Genomic_DNA"/>
</dbReference>